<gene>
    <name evidence="3" type="ORF">VTJ83DRAFT_5152</name>
</gene>
<accession>A0ABR4DC08</accession>
<dbReference type="PANTHER" id="PTHR38790">
    <property type="entry name" value="2EXR DOMAIN-CONTAINING PROTEIN-RELATED"/>
    <property type="match status" value="1"/>
</dbReference>
<dbReference type="GeneID" id="98126365"/>
<proteinExistence type="predicted"/>
<organism evidence="3 4">
    <name type="scientific">Remersonia thermophila</name>
    <dbReference type="NCBI Taxonomy" id="72144"/>
    <lineage>
        <taxon>Eukaryota</taxon>
        <taxon>Fungi</taxon>
        <taxon>Dikarya</taxon>
        <taxon>Ascomycota</taxon>
        <taxon>Pezizomycotina</taxon>
        <taxon>Sordariomycetes</taxon>
        <taxon>Sordariomycetidae</taxon>
        <taxon>Sordariales</taxon>
        <taxon>Sordariales incertae sedis</taxon>
        <taxon>Remersonia</taxon>
    </lineage>
</organism>
<name>A0ABR4DC08_9PEZI</name>
<sequence>MPINKDRQRRIRNMLHRSLPNPDTPEFQLWERNQRLSPLLRLPPELRNRIYELVLDVGQIHVCFKRWEHKARIRNGQRCYETSEGGFYCRILDRDQNPWRDPRSKKKPSPDKPDGPRGMTLLSPVCRQLHHETALLPFRLNAWSFDSLHTMDRYLLKEKRLPLPQRRALRLLYTQTVLPTPVEKYLGGLEVVVLESGLTMVKQVADPGPEHGSRRLVSWDLHQTRWK</sequence>
<feature type="compositionally biased region" description="Basic and acidic residues" evidence="1">
    <location>
        <begin position="98"/>
        <end position="115"/>
    </location>
</feature>
<feature type="domain" description="DUF7730" evidence="2">
    <location>
        <begin position="33"/>
        <end position="172"/>
    </location>
</feature>
<comment type="caution">
    <text evidence="3">The sequence shown here is derived from an EMBL/GenBank/DDBJ whole genome shotgun (WGS) entry which is preliminary data.</text>
</comment>
<dbReference type="InterPro" id="IPR056632">
    <property type="entry name" value="DUF7730"/>
</dbReference>
<evidence type="ECO:0000256" key="1">
    <source>
        <dbReference type="SAM" id="MobiDB-lite"/>
    </source>
</evidence>
<dbReference type="EMBL" id="JAZGUE010000004">
    <property type="protein sequence ID" value="KAL2267875.1"/>
    <property type="molecule type" value="Genomic_DNA"/>
</dbReference>
<dbReference type="RefSeq" id="XP_070866602.1">
    <property type="nucleotide sequence ID" value="XM_071011721.1"/>
</dbReference>
<evidence type="ECO:0000259" key="2">
    <source>
        <dbReference type="Pfam" id="PF24864"/>
    </source>
</evidence>
<evidence type="ECO:0000313" key="4">
    <source>
        <dbReference type="Proteomes" id="UP001600064"/>
    </source>
</evidence>
<dbReference type="Pfam" id="PF24864">
    <property type="entry name" value="DUF7730"/>
    <property type="match status" value="1"/>
</dbReference>
<dbReference type="Proteomes" id="UP001600064">
    <property type="component" value="Unassembled WGS sequence"/>
</dbReference>
<evidence type="ECO:0000313" key="3">
    <source>
        <dbReference type="EMBL" id="KAL2267875.1"/>
    </source>
</evidence>
<keyword evidence="4" id="KW-1185">Reference proteome</keyword>
<feature type="region of interest" description="Disordered" evidence="1">
    <location>
        <begin position="98"/>
        <end position="119"/>
    </location>
</feature>
<protein>
    <recommendedName>
        <fullName evidence="2">DUF7730 domain-containing protein</fullName>
    </recommendedName>
</protein>
<dbReference type="PANTHER" id="PTHR38790:SF4">
    <property type="entry name" value="2EXR DOMAIN-CONTAINING PROTEIN"/>
    <property type="match status" value="1"/>
</dbReference>
<reference evidence="3 4" key="1">
    <citation type="journal article" date="2024" name="Commun. Biol.">
        <title>Comparative genomic analysis of thermophilic fungi reveals convergent evolutionary adaptations and gene losses.</title>
        <authorList>
            <person name="Steindorff A.S."/>
            <person name="Aguilar-Pontes M.V."/>
            <person name="Robinson A.J."/>
            <person name="Andreopoulos B."/>
            <person name="LaButti K."/>
            <person name="Kuo A."/>
            <person name="Mondo S."/>
            <person name="Riley R."/>
            <person name="Otillar R."/>
            <person name="Haridas S."/>
            <person name="Lipzen A."/>
            <person name="Grimwood J."/>
            <person name="Schmutz J."/>
            <person name="Clum A."/>
            <person name="Reid I.D."/>
            <person name="Moisan M.C."/>
            <person name="Butler G."/>
            <person name="Nguyen T.T.M."/>
            <person name="Dewar K."/>
            <person name="Conant G."/>
            <person name="Drula E."/>
            <person name="Henrissat B."/>
            <person name="Hansel C."/>
            <person name="Singer S."/>
            <person name="Hutchinson M.I."/>
            <person name="de Vries R.P."/>
            <person name="Natvig D.O."/>
            <person name="Powell A.J."/>
            <person name="Tsang A."/>
            <person name="Grigoriev I.V."/>
        </authorList>
    </citation>
    <scope>NUCLEOTIDE SEQUENCE [LARGE SCALE GENOMIC DNA]</scope>
    <source>
        <strain evidence="3 4">ATCC 22073</strain>
    </source>
</reference>